<gene>
    <name evidence="1" type="ORF">LIPSTDRAFT_161071</name>
</gene>
<protein>
    <submittedName>
        <fullName evidence="1">Uncharacterized protein</fullName>
    </submittedName>
</protein>
<evidence type="ECO:0000313" key="1">
    <source>
        <dbReference type="EMBL" id="ODQ70875.1"/>
    </source>
</evidence>
<evidence type="ECO:0000313" key="2">
    <source>
        <dbReference type="Proteomes" id="UP000094385"/>
    </source>
</evidence>
<accession>A0A1E3PZK3</accession>
<dbReference type="AlphaFoldDB" id="A0A1E3PZK3"/>
<proteinExistence type="predicted"/>
<keyword evidence="2" id="KW-1185">Reference proteome</keyword>
<sequence>METTSFPPTPVRLYLPPLPGAVTLQPSVVPVTTAPTAPRSLFTIASVASANDCAVSNRARAFRFLAHRLGHHQILAQCQGWRLPI</sequence>
<reference evidence="1 2" key="1">
    <citation type="journal article" date="2016" name="Proc. Natl. Acad. Sci. U.S.A.">
        <title>Comparative genomics of biotechnologically important yeasts.</title>
        <authorList>
            <person name="Riley R."/>
            <person name="Haridas S."/>
            <person name="Wolfe K.H."/>
            <person name="Lopes M.R."/>
            <person name="Hittinger C.T."/>
            <person name="Goeker M."/>
            <person name="Salamov A.A."/>
            <person name="Wisecaver J.H."/>
            <person name="Long T.M."/>
            <person name="Calvey C.H."/>
            <person name="Aerts A.L."/>
            <person name="Barry K.W."/>
            <person name="Choi C."/>
            <person name="Clum A."/>
            <person name="Coughlan A.Y."/>
            <person name="Deshpande S."/>
            <person name="Douglass A.P."/>
            <person name="Hanson S.J."/>
            <person name="Klenk H.-P."/>
            <person name="LaButti K.M."/>
            <person name="Lapidus A."/>
            <person name="Lindquist E.A."/>
            <person name="Lipzen A.M."/>
            <person name="Meier-Kolthoff J.P."/>
            <person name="Ohm R.A."/>
            <person name="Otillar R.P."/>
            <person name="Pangilinan J.L."/>
            <person name="Peng Y."/>
            <person name="Rokas A."/>
            <person name="Rosa C.A."/>
            <person name="Scheuner C."/>
            <person name="Sibirny A.A."/>
            <person name="Slot J.C."/>
            <person name="Stielow J.B."/>
            <person name="Sun H."/>
            <person name="Kurtzman C.P."/>
            <person name="Blackwell M."/>
            <person name="Grigoriev I.V."/>
            <person name="Jeffries T.W."/>
        </authorList>
    </citation>
    <scope>NUCLEOTIDE SEQUENCE [LARGE SCALE GENOMIC DNA]</scope>
    <source>
        <strain evidence="1 2">NRRL Y-11557</strain>
    </source>
</reference>
<organism evidence="1 2">
    <name type="scientific">Lipomyces starkeyi NRRL Y-11557</name>
    <dbReference type="NCBI Taxonomy" id="675824"/>
    <lineage>
        <taxon>Eukaryota</taxon>
        <taxon>Fungi</taxon>
        <taxon>Dikarya</taxon>
        <taxon>Ascomycota</taxon>
        <taxon>Saccharomycotina</taxon>
        <taxon>Lipomycetes</taxon>
        <taxon>Lipomycetales</taxon>
        <taxon>Lipomycetaceae</taxon>
        <taxon>Lipomyces</taxon>
    </lineage>
</organism>
<dbReference type="Proteomes" id="UP000094385">
    <property type="component" value="Unassembled WGS sequence"/>
</dbReference>
<dbReference type="EMBL" id="KV454299">
    <property type="protein sequence ID" value="ODQ70875.1"/>
    <property type="molecule type" value="Genomic_DNA"/>
</dbReference>
<name>A0A1E3PZK3_LIPST</name>